<evidence type="ECO:0000256" key="8">
    <source>
        <dbReference type="ARBA" id="ARBA00024069"/>
    </source>
</evidence>
<evidence type="ECO:0000256" key="2">
    <source>
        <dbReference type="ARBA" id="ARBA00022490"/>
    </source>
</evidence>
<dbReference type="Gene3D" id="3.40.718.10">
    <property type="entry name" value="Isopropylmalate Dehydrogenase"/>
    <property type="match status" value="1"/>
</dbReference>
<accession>A0A0C4YDU9</accession>
<dbReference type="InterPro" id="IPR012281">
    <property type="entry name" value="Phospholipid_synth_PlsX-like"/>
</dbReference>
<evidence type="ECO:0000256" key="10">
    <source>
        <dbReference type="HAMAP-Rule" id="MF_00019"/>
    </source>
</evidence>
<evidence type="ECO:0000313" key="12">
    <source>
        <dbReference type="EMBL" id="AJG20239.1"/>
    </source>
</evidence>
<evidence type="ECO:0000313" key="13">
    <source>
        <dbReference type="Proteomes" id="UP000031843"/>
    </source>
</evidence>
<evidence type="ECO:0000256" key="11">
    <source>
        <dbReference type="SAM" id="MobiDB-lite"/>
    </source>
</evidence>
<keyword evidence="6 10" id="KW-0594">Phospholipid biosynthesis</keyword>
<evidence type="ECO:0000256" key="5">
    <source>
        <dbReference type="ARBA" id="ARBA00023098"/>
    </source>
</evidence>
<evidence type="ECO:0000256" key="3">
    <source>
        <dbReference type="ARBA" id="ARBA00022516"/>
    </source>
</evidence>
<comment type="catalytic activity">
    <reaction evidence="1 10">
        <text>a fatty acyl-[ACP] + phosphate = an acyl phosphate + holo-[ACP]</text>
        <dbReference type="Rhea" id="RHEA:42292"/>
        <dbReference type="Rhea" id="RHEA-COMP:9685"/>
        <dbReference type="Rhea" id="RHEA-COMP:14125"/>
        <dbReference type="ChEBI" id="CHEBI:43474"/>
        <dbReference type="ChEBI" id="CHEBI:59918"/>
        <dbReference type="ChEBI" id="CHEBI:64479"/>
        <dbReference type="ChEBI" id="CHEBI:138651"/>
        <dbReference type="EC" id="2.3.1.274"/>
    </reaction>
</comment>
<dbReference type="PIRSF" id="PIRSF002465">
    <property type="entry name" value="Phsphlp_syn_PlsX"/>
    <property type="match status" value="1"/>
</dbReference>
<evidence type="ECO:0000256" key="4">
    <source>
        <dbReference type="ARBA" id="ARBA00022679"/>
    </source>
</evidence>
<dbReference type="GO" id="GO:0008654">
    <property type="term" value="P:phospholipid biosynthetic process"/>
    <property type="evidence" value="ECO:0007669"/>
    <property type="project" value="UniProtKB-KW"/>
</dbReference>
<dbReference type="Pfam" id="PF02504">
    <property type="entry name" value="FA_synthesis"/>
    <property type="match status" value="1"/>
</dbReference>
<evidence type="ECO:0000256" key="6">
    <source>
        <dbReference type="ARBA" id="ARBA00023209"/>
    </source>
</evidence>
<keyword evidence="13" id="KW-1185">Reference proteome</keyword>
<dbReference type="SUPFAM" id="SSF53659">
    <property type="entry name" value="Isocitrate/Isopropylmalate dehydrogenase-like"/>
    <property type="match status" value="1"/>
</dbReference>
<keyword evidence="5 10" id="KW-0443">Lipid metabolism</keyword>
<comment type="subunit">
    <text evidence="9 10">Homodimer. Probably interacts with PlsY.</text>
</comment>
<comment type="function">
    <text evidence="10">Catalyzes the reversible formation of acyl-phosphate (acyl-PO(4)) from acyl-[acyl-carrier-protein] (acyl-ACP). This enzyme utilizes acyl-ACP as fatty acyl donor, but not acyl-CoA.</text>
</comment>
<dbReference type="PANTHER" id="PTHR30100">
    <property type="entry name" value="FATTY ACID/PHOSPHOLIPID SYNTHESIS PROTEIN PLSX"/>
    <property type="match status" value="1"/>
</dbReference>
<dbReference type="EMBL" id="CP010536">
    <property type="protein sequence ID" value="AJG20239.1"/>
    <property type="molecule type" value="Genomic_DNA"/>
</dbReference>
<gene>
    <name evidence="10" type="primary">plsX</name>
    <name evidence="12" type="ORF">RR42_m2865</name>
</gene>
<comment type="similarity">
    <text evidence="10">Belongs to the PlsX family.</text>
</comment>
<evidence type="ECO:0000256" key="1">
    <source>
        <dbReference type="ARBA" id="ARBA00001232"/>
    </source>
</evidence>
<reference evidence="12 13" key="1">
    <citation type="journal article" date="2015" name="Genome Announc.">
        <title>Complete Genome Sequence of Cupriavidus basilensis 4G11, Isolated from the Oak Ridge Field Research Center Site.</title>
        <authorList>
            <person name="Ray J."/>
            <person name="Waters R.J."/>
            <person name="Skerker J.M."/>
            <person name="Kuehl J.V."/>
            <person name="Price M.N."/>
            <person name="Huang J."/>
            <person name="Chakraborty R."/>
            <person name="Arkin A.P."/>
            <person name="Deutschbauer A."/>
        </authorList>
    </citation>
    <scope>NUCLEOTIDE SEQUENCE [LARGE SCALE GENOMIC DNA]</scope>
    <source>
        <strain evidence="12">4G11</strain>
    </source>
</reference>
<dbReference type="Proteomes" id="UP000031843">
    <property type="component" value="Chromosome main"/>
</dbReference>
<comment type="subcellular location">
    <subcellularLocation>
        <location evidence="10">Cytoplasm</location>
    </subcellularLocation>
    <text evidence="10">Associated with the membrane possibly through PlsY.</text>
</comment>
<evidence type="ECO:0000256" key="7">
    <source>
        <dbReference type="ARBA" id="ARBA00023264"/>
    </source>
</evidence>
<protein>
    <recommendedName>
        <fullName evidence="8 10">Phosphate acyltransferase</fullName>
        <ecNumber evidence="8 10">2.3.1.274</ecNumber>
    </recommendedName>
    <alternativeName>
        <fullName evidence="10">Acyl-ACP phosphotransacylase</fullName>
    </alternativeName>
    <alternativeName>
        <fullName evidence="10">Acyl-[acyl-carrier-protein]--phosphate acyltransferase</fullName>
    </alternativeName>
    <alternativeName>
        <fullName evidence="10">Phosphate-acyl-ACP acyltransferase</fullName>
    </alternativeName>
</protein>
<keyword evidence="2 10" id="KW-0963">Cytoplasm</keyword>
<keyword evidence="7 10" id="KW-1208">Phospholipid metabolism</keyword>
<proteinExistence type="inferred from homology"/>
<dbReference type="GO" id="GO:0043811">
    <property type="term" value="F:phosphate:acyl-[acyl carrier protein] acyltransferase activity"/>
    <property type="evidence" value="ECO:0007669"/>
    <property type="project" value="UniProtKB-UniRule"/>
</dbReference>
<keyword evidence="3 10" id="KW-0444">Lipid biosynthesis</keyword>
<keyword evidence="4 10" id="KW-0808">Transferase</keyword>
<dbReference type="GO" id="GO:0006633">
    <property type="term" value="P:fatty acid biosynthetic process"/>
    <property type="evidence" value="ECO:0007669"/>
    <property type="project" value="UniProtKB-UniRule"/>
</dbReference>
<dbReference type="PANTHER" id="PTHR30100:SF1">
    <property type="entry name" value="PHOSPHATE ACYLTRANSFERASE"/>
    <property type="match status" value="1"/>
</dbReference>
<evidence type="ECO:0000256" key="9">
    <source>
        <dbReference type="ARBA" id="ARBA00046608"/>
    </source>
</evidence>
<dbReference type="InterPro" id="IPR003664">
    <property type="entry name" value="FA_synthesis"/>
</dbReference>
<organism evidence="12 13">
    <name type="scientific">Cupriavidus basilensis</name>
    <dbReference type="NCBI Taxonomy" id="68895"/>
    <lineage>
        <taxon>Bacteria</taxon>
        <taxon>Pseudomonadati</taxon>
        <taxon>Pseudomonadota</taxon>
        <taxon>Betaproteobacteria</taxon>
        <taxon>Burkholderiales</taxon>
        <taxon>Burkholderiaceae</taxon>
        <taxon>Cupriavidus</taxon>
    </lineage>
</organism>
<keyword evidence="12" id="KW-0012">Acyltransferase</keyword>
<dbReference type="NCBIfam" id="TIGR00182">
    <property type="entry name" value="plsX"/>
    <property type="match status" value="1"/>
</dbReference>
<dbReference type="GO" id="GO:0005737">
    <property type="term" value="C:cytoplasm"/>
    <property type="evidence" value="ECO:0007669"/>
    <property type="project" value="UniProtKB-SubCell"/>
</dbReference>
<sequence length="391" mass="41983">MPSGCHRLVRVKPARLGSQDFKSRRPALLHQETMTIKLAIDCMGGDHGVCVTVPAAISFLSSHSDAEVVLVGLRDSIEPQLRKLHALDHPRVRIVTASEVITMDDPVEVALRRKKDSSMRVAVTQVKEGLAGACISAGNTGALMAVSRYVLKTLEGIERPAIATTIPNEQGWGTTVLDLGANADCEPEHLLQFARMAEAMVAVVDHKERPSVGLLNIGEEVIKGNDVVKRAGELLRASELNFYGNVEGNDIFKGTTDIVVCDGFVGNVALKSSEGLAKMIANMIKEEFTRSWFTKLLAVLALPVLKRLSRRLDPARYNGASLLGLRGLVVKSHGSADAHAFEWAIKRGYDAARNGVIERTIQAFANKSGNSTPATGPQSGAEDSSPSPHAA</sequence>
<dbReference type="EC" id="2.3.1.274" evidence="8 10"/>
<dbReference type="UniPathway" id="UPA00085"/>
<dbReference type="HAMAP" id="MF_00019">
    <property type="entry name" value="PlsX"/>
    <property type="match status" value="1"/>
</dbReference>
<name>A0A0C4YDU9_9BURK</name>
<dbReference type="STRING" id="68895.RR42_m2865"/>
<dbReference type="KEGG" id="cbw:RR42_m2865"/>
<dbReference type="AlphaFoldDB" id="A0A0C4YDU9"/>
<feature type="region of interest" description="Disordered" evidence="11">
    <location>
        <begin position="366"/>
        <end position="391"/>
    </location>
</feature>
<comment type="pathway">
    <text evidence="10">Lipid metabolism; phospholipid metabolism.</text>
</comment>